<keyword evidence="2" id="KW-1185">Reference proteome</keyword>
<dbReference type="PANTHER" id="PTHR41517">
    <property type="entry name" value="1,2-DIOXYGENASE PROTEIN-RELATED"/>
    <property type="match status" value="1"/>
</dbReference>
<protein>
    <recommendedName>
        <fullName evidence="3">Gentisate 1,2-dioxygenase</fullName>
    </recommendedName>
</protein>
<dbReference type="EMBL" id="JADQDF010000001">
    <property type="protein sequence ID" value="MBW0126995.1"/>
    <property type="molecule type" value="Genomic_DNA"/>
</dbReference>
<gene>
    <name evidence="1" type="ORF">I4I82_04785</name>
</gene>
<accession>A0ABS6U438</accession>
<dbReference type="Proteomes" id="UP000694300">
    <property type="component" value="Unassembled WGS sequence"/>
</dbReference>
<comment type="caution">
    <text evidence="1">The sequence shown here is derived from an EMBL/GenBank/DDBJ whole genome shotgun (WGS) entry which is preliminary data.</text>
</comment>
<dbReference type="PANTHER" id="PTHR41517:SF1">
    <property type="entry name" value="CUPIN"/>
    <property type="match status" value="1"/>
</dbReference>
<evidence type="ECO:0008006" key="3">
    <source>
        <dbReference type="Google" id="ProtNLM"/>
    </source>
</evidence>
<evidence type="ECO:0000313" key="1">
    <source>
        <dbReference type="EMBL" id="MBW0126995.1"/>
    </source>
</evidence>
<organism evidence="1 2">
    <name type="scientific">Pseudonocardia oceani</name>
    <dbReference type="NCBI Taxonomy" id="2792013"/>
    <lineage>
        <taxon>Bacteria</taxon>
        <taxon>Bacillati</taxon>
        <taxon>Actinomycetota</taxon>
        <taxon>Actinomycetes</taxon>
        <taxon>Pseudonocardiales</taxon>
        <taxon>Pseudonocardiaceae</taxon>
        <taxon>Pseudonocardia</taxon>
    </lineage>
</organism>
<reference evidence="1 2" key="1">
    <citation type="submission" date="2020-11" db="EMBL/GenBank/DDBJ databases">
        <title>Pseudonocardia abyssalis sp. nov. and Pseudonocardia oceani sp. nov., description and phylogenomic analysis of two novel actinomycetes isolated from the deep Southern Ocean.</title>
        <authorList>
            <person name="Parra J."/>
        </authorList>
    </citation>
    <scope>NUCLEOTIDE SEQUENCE [LARGE SCALE GENOMIC DNA]</scope>
    <source>
        <strain evidence="2">KRD185</strain>
    </source>
</reference>
<dbReference type="InterPro" id="IPR047183">
    <property type="entry name" value="GDO-like"/>
</dbReference>
<sequence>MSGQVRLVDASGAVRGGVAPWAPVKIEGERIDAEIERLSRGPAPEDGRRVALLVHPEATGPGQGLAPGVQVAVEVLLPGERTAPVRQNASLVQIGVRGEGVVDVAGTRHVQRRWDVATVPAMRPHAFRNESSEPWVRLSYSNSPLLAALGVHYVERLASVVPAERAVVDGGAYVREKSPDVPIGTEGARLRGYEHLVDIEVVENPPLLWPWSEVEQHLSSRPGDGKRQIMAYCNPATGRRSGATQSFFVTAMTVPPGSPRKEAGPGHRHTSVAINYHFRGRGSSVVDGREIRWKAGDLLLSAPGWSEHAHFWGHEGFGAFTVQDHPLQIAMESLVWQEELDGPVLALGSEAGQTGYLGPRQSGV</sequence>
<evidence type="ECO:0000313" key="2">
    <source>
        <dbReference type="Proteomes" id="UP000694300"/>
    </source>
</evidence>
<proteinExistence type="predicted"/>
<name>A0ABS6U438_9PSEU</name>